<evidence type="ECO:0000313" key="14">
    <source>
        <dbReference type="EMBL" id="TCV99307.1"/>
    </source>
</evidence>
<dbReference type="Proteomes" id="UP000295719">
    <property type="component" value="Unassembled WGS sequence"/>
</dbReference>
<evidence type="ECO:0000256" key="13">
    <source>
        <dbReference type="RuleBase" id="RU361274"/>
    </source>
</evidence>
<dbReference type="InterPro" id="IPR038371">
    <property type="entry name" value="Cu_polyphenol_OxRdtase_sf"/>
</dbReference>
<evidence type="ECO:0000256" key="3">
    <source>
        <dbReference type="ARBA" id="ARBA00007353"/>
    </source>
</evidence>
<dbReference type="AlphaFoldDB" id="A0A4R3Z2Y5"/>
<comment type="catalytic activity">
    <reaction evidence="12">
        <text>S-methyl-5'-thioadenosine + phosphate = 5-(methylsulfanyl)-alpha-D-ribose 1-phosphate + adenine</text>
        <dbReference type="Rhea" id="RHEA:11852"/>
        <dbReference type="ChEBI" id="CHEBI:16708"/>
        <dbReference type="ChEBI" id="CHEBI:17509"/>
        <dbReference type="ChEBI" id="CHEBI:43474"/>
        <dbReference type="ChEBI" id="CHEBI:58533"/>
        <dbReference type="EC" id="2.4.2.28"/>
    </reaction>
    <physiologicalReaction direction="left-to-right" evidence="12">
        <dbReference type="Rhea" id="RHEA:11853"/>
    </physiologicalReaction>
</comment>
<evidence type="ECO:0000313" key="15">
    <source>
        <dbReference type="Proteomes" id="UP000295719"/>
    </source>
</evidence>
<comment type="cofactor">
    <cofactor evidence="2">
        <name>Zn(2+)</name>
        <dbReference type="ChEBI" id="CHEBI:29105"/>
    </cofactor>
</comment>
<keyword evidence="5" id="KW-0479">Metal-binding</keyword>
<dbReference type="InterPro" id="IPR011324">
    <property type="entry name" value="Cytotoxic_necrot_fac-like_cat"/>
</dbReference>
<proteinExistence type="inferred from homology"/>
<comment type="catalytic activity">
    <reaction evidence="1">
        <text>inosine + phosphate = alpha-D-ribose 1-phosphate + hypoxanthine</text>
        <dbReference type="Rhea" id="RHEA:27646"/>
        <dbReference type="ChEBI" id="CHEBI:17368"/>
        <dbReference type="ChEBI" id="CHEBI:17596"/>
        <dbReference type="ChEBI" id="CHEBI:43474"/>
        <dbReference type="ChEBI" id="CHEBI:57720"/>
        <dbReference type="EC" id="2.4.2.1"/>
    </reaction>
    <physiologicalReaction direction="left-to-right" evidence="1">
        <dbReference type="Rhea" id="RHEA:27647"/>
    </physiologicalReaction>
</comment>
<reference evidence="14 15" key="1">
    <citation type="submission" date="2019-03" db="EMBL/GenBank/DDBJ databases">
        <title>Genomic Encyclopedia of Type Strains, Phase IV (KMG-IV): sequencing the most valuable type-strain genomes for metagenomic binning, comparative biology and taxonomic classification.</title>
        <authorList>
            <person name="Goeker M."/>
        </authorList>
    </citation>
    <scope>NUCLEOTIDE SEQUENCE [LARGE SCALE GENOMIC DNA]</scope>
    <source>
        <strain evidence="14 15">DSM 19580</strain>
    </source>
</reference>
<name>A0A4R3Z2Y5_9GAMM</name>
<keyword evidence="9" id="KW-0186">Copper</keyword>
<dbReference type="InterPro" id="IPR003730">
    <property type="entry name" value="Cu_polyphenol_OxRdtase"/>
</dbReference>
<dbReference type="EMBL" id="SMCR01000002">
    <property type="protein sequence ID" value="TCV99307.1"/>
    <property type="molecule type" value="Genomic_DNA"/>
</dbReference>
<evidence type="ECO:0000256" key="12">
    <source>
        <dbReference type="ARBA" id="ARBA00049893"/>
    </source>
</evidence>
<dbReference type="SUPFAM" id="SSF64438">
    <property type="entry name" value="CNF1/YfiH-like putative cysteine hydrolases"/>
    <property type="match status" value="1"/>
</dbReference>
<accession>A0A4R3Z2Y5</accession>
<dbReference type="OrthoDB" id="4279at2"/>
<sequence length="243" mass="25759">MNSLIFPEWPAPANVRACSTTRMGGASVAPWQSLNLGSHVGDQPATVDQNRRRLIEMAGLPGPVDWLSQVHGVDVVTLDGCGSGHQPGDAVYTRHAGQVCAVMTADCLPVLFCNQAGSEVAAAHAGWRGLCNGILEKTLSTFADHPGQIMAWLGPAIGPRAFEVGAEVRDAFIGVDAAAEAAFVASGNKFLADIYLLARLRLKAAGVRQIYGGNHCTVTETALFFSYRRDGITGRMASLVWLI</sequence>
<evidence type="ECO:0000256" key="9">
    <source>
        <dbReference type="ARBA" id="ARBA00023008"/>
    </source>
</evidence>
<dbReference type="Gene3D" id="3.60.140.10">
    <property type="entry name" value="CNF1/YfiH-like putative cysteine hydrolases"/>
    <property type="match status" value="1"/>
</dbReference>
<comment type="similarity">
    <text evidence="3 13">Belongs to the purine nucleoside phosphorylase YfiH/LACC1 family.</text>
</comment>
<dbReference type="GO" id="GO:0016787">
    <property type="term" value="F:hydrolase activity"/>
    <property type="evidence" value="ECO:0007669"/>
    <property type="project" value="UniProtKB-KW"/>
</dbReference>
<keyword evidence="4" id="KW-0808">Transferase</keyword>
<evidence type="ECO:0000256" key="7">
    <source>
        <dbReference type="ARBA" id="ARBA00022833"/>
    </source>
</evidence>
<protein>
    <recommendedName>
        <fullName evidence="13">Purine nucleoside phosphorylase</fullName>
    </recommendedName>
</protein>
<comment type="catalytic activity">
    <reaction evidence="11">
        <text>adenosine + phosphate = alpha-D-ribose 1-phosphate + adenine</text>
        <dbReference type="Rhea" id="RHEA:27642"/>
        <dbReference type="ChEBI" id="CHEBI:16335"/>
        <dbReference type="ChEBI" id="CHEBI:16708"/>
        <dbReference type="ChEBI" id="CHEBI:43474"/>
        <dbReference type="ChEBI" id="CHEBI:57720"/>
        <dbReference type="EC" id="2.4.2.1"/>
    </reaction>
    <physiologicalReaction direction="left-to-right" evidence="11">
        <dbReference type="Rhea" id="RHEA:27643"/>
    </physiologicalReaction>
</comment>
<evidence type="ECO:0000256" key="6">
    <source>
        <dbReference type="ARBA" id="ARBA00022801"/>
    </source>
</evidence>
<comment type="catalytic activity">
    <reaction evidence="10">
        <text>adenosine + H2O + H(+) = inosine + NH4(+)</text>
        <dbReference type="Rhea" id="RHEA:24408"/>
        <dbReference type="ChEBI" id="CHEBI:15377"/>
        <dbReference type="ChEBI" id="CHEBI:15378"/>
        <dbReference type="ChEBI" id="CHEBI:16335"/>
        <dbReference type="ChEBI" id="CHEBI:17596"/>
        <dbReference type="ChEBI" id="CHEBI:28938"/>
        <dbReference type="EC" id="3.5.4.4"/>
    </reaction>
    <physiologicalReaction direction="left-to-right" evidence="10">
        <dbReference type="Rhea" id="RHEA:24409"/>
    </physiologicalReaction>
</comment>
<keyword evidence="8" id="KW-0560">Oxidoreductase</keyword>
<gene>
    <name evidence="14" type="ORF">EDC52_102655</name>
</gene>
<dbReference type="Pfam" id="PF02578">
    <property type="entry name" value="Cu-oxidase_4"/>
    <property type="match status" value="1"/>
</dbReference>
<keyword evidence="6" id="KW-0378">Hydrolase</keyword>
<dbReference type="GO" id="GO:0005507">
    <property type="term" value="F:copper ion binding"/>
    <property type="evidence" value="ECO:0007669"/>
    <property type="project" value="TreeGrafter"/>
</dbReference>
<dbReference type="PANTHER" id="PTHR30616">
    <property type="entry name" value="UNCHARACTERIZED PROTEIN YFIH"/>
    <property type="match status" value="1"/>
</dbReference>
<dbReference type="GO" id="GO:0016491">
    <property type="term" value="F:oxidoreductase activity"/>
    <property type="evidence" value="ECO:0007669"/>
    <property type="project" value="UniProtKB-KW"/>
</dbReference>
<dbReference type="RefSeq" id="WP_131864656.1">
    <property type="nucleotide sequence ID" value="NZ_SMCR01000002.1"/>
</dbReference>
<keyword evidence="15" id="KW-1185">Reference proteome</keyword>
<evidence type="ECO:0000256" key="2">
    <source>
        <dbReference type="ARBA" id="ARBA00001947"/>
    </source>
</evidence>
<dbReference type="NCBIfam" id="NF007998">
    <property type="entry name" value="PRK10723.1"/>
    <property type="match status" value="1"/>
</dbReference>
<keyword evidence="7" id="KW-0862">Zinc</keyword>
<dbReference type="NCBIfam" id="TIGR00726">
    <property type="entry name" value="peptidoglycan editing factor PgeF"/>
    <property type="match status" value="1"/>
</dbReference>
<evidence type="ECO:0000256" key="5">
    <source>
        <dbReference type="ARBA" id="ARBA00022723"/>
    </source>
</evidence>
<evidence type="ECO:0000256" key="8">
    <source>
        <dbReference type="ARBA" id="ARBA00023002"/>
    </source>
</evidence>
<comment type="caution">
    <text evidence="14">The sequence shown here is derived from an EMBL/GenBank/DDBJ whole genome shotgun (WGS) entry which is preliminary data.</text>
</comment>
<evidence type="ECO:0000256" key="1">
    <source>
        <dbReference type="ARBA" id="ARBA00000553"/>
    </source>
</evidence>
<dbReference type="FunFam" id="3.60.140.10:FF:000001">
    <property type="entry name" value="Polyphenol oxidase"/>
    <property type="match status" value="1"/>
</dbReference>
<dbReference type="PANTHER" id="PTHR30616:SF2">
    <property type="entry name" value="PURINE NUCLEOSIDE PHOSPHORYLASE LACC1"/>
    <property type="match status" value="1"/>
</dbReference>
<dbReference type="GO" id="GO:0017061">
    <property type="term" value="F:S-methyl-5-thioadenosine phosphorylase activity"/>
    <property type="evidence" value="ECO:0007669"/>
    <property type="project" value="UniProtKB-EC"/>
</dbReference>
<evidence type="ECO:0000256" key="11">
    <source>
        <dbReference type="ARBA" id="ARBA00048968"/>
    </source>
</evidence>
<evidence type="ECO:0000256" key="4">
    <source>
        <dbReference type="ARBA" id="ARBA00022679"/>
    </source>
</evidence>
<evidence type="ECO:0000256" key="10">
    <source>
        <dbReference type="ARBA" id="ARBA00047989"/>
    </source>
</evidence>
<organism evidence="14 15">
    <name type="scientific">Biostraticola tofi</name>
    <dbReference type="NCBI Taxonomy" id="466109"/>
    <lineage>
        <taxon>Bacteria</taxon>
        <taxon>Pseudomonadati</taxon>
        <taxon>Pseudomonadota</taxon>
        <taxon>Gammaproteobacteria</taxon>
        <taxon>Enterobacterales</taxon>
        <taxon>Bruguierivoracaceae</taxon>
        <taxon>Biostraticola</taxon>
    </lineage>
</organism>
<dbReference type="CDD" id="cd16833">
    <property type="entry name" value="YfiH"/>
    <property type="match status" value="1"/>
</dbReference>